<evidence type="ECO:0000313" key="8">
    <source>
        <dbReference type="Proteomes" id="UP000515708"/>
    </source>
</evidence>
<dbReference type="GO" id="GO:0045892">
    <property type="term" value="P:negative regulation of DNA-templated transcription"/>
    <property type="evidence" value="ECO:0007669"/>
    <property type="project" value="InterPro"/>
</dbReference>
<keyword evidence="4" id="KW-0804">Transcription</keyword>
<keyword evidence="2" id="KW-0805">Transcription regulation</keyword>
<evidence type="ECO:0000256" key="5">
    <source>
        <dbReference type="PROSITE-ProRule" id="PRU00335"/>
    </source>
</evidence>
<evidence type="ECO:0000256" key="1">
    <source>
        <dbReference type="ARBA" id="ARBA00022491"/>
    </source>
</evidence>
<reference evidence="7 8" key="1">
    <citation type="journal article" date="2020" name="Front. Microbiol.">
        <title>Design of Bacterial Strain-Specific qPCR Assays Using NGS Data and Publicly Available Resources and Its Application to Track Biocontrol Strains.</title>
        <authorList>
            <person name="Hernandez I."/>
            <person name="Sant C."/>
            <person name="Martinez R."/>
            <person name="Fernandez C."/>
        </authorList>
    </citation>
    <scope>NUCLEOTIDE SEQUENCE [LARGE SCALE GENOMIC DNA]</scope>
    <source>
        <strain evidence="7 8">B24</strain>
    </source>
</reference>
<dbReference type="GO" id="GO:0003700">
    <property type="term" value="F:DNA-binding transcription factor activity"/>
    <property type="evidence" value="ECO:0007669"/>
    <property type="project" value="TreeGrafter"/>
</dbReference>
<dbReference type="InterPro" id="IPR009057">
    <property type="entry name" value="Homeodomain-like_sf"/>
</dbReference>
<dbReference type="PRINTS" id="PR00400">
    <property type="entry name" value="TETREPRESSOR"/>
</dbReference>
<dbReference type="PANTHER" id="PTHR30055:SF151">
    <property type="entry name" value="TRANSCRIPTIONAL REGULATORY PROTEIN"/>
    <property type="match status" value="1"/>
</dbReference>
<dbReference type="AlphaFoldDB" id="A0A7D8AID4"/>
<organism evidence="7 8">
    <name type="scientific">Microbacterium esteraromaticum</name>
    <dbReference type="NCBI Taxonomy" id="57043"/>
    <lineage>
        <taxon>Bacteria</taxon>
        <taxon>Bacillati</taxon>
        <taxon>Actinomycetota</taxon>
        <taxon>Actinomycetes</taxon>
        <taxon>Micrococcales</taxon>
        <taxon>Microbacteriaceae</taxon>
        <taxon>Microbacterium</taxon>
    </lineage>
</organism>
<dbReference type="Pfam" id="PF02909">
    <property type="entry name" value="TetR_C_1"/>
    <property type="match status" value="1"/>
</dbReference>
<dbReference type="SUPFAM" id="SSF46689">
    <property type="entry name" value="Homeodomain-like"/>
    <property type="match status" value="1"/>
</dbReference>
<dbReference type="GO" id="GO:0000976">
    <property type="term" value="F:transcription cis-regulatory region binding"/>
    <property type="evidence" value="ECO:0007669"/>
    <property type="project" value="TreeGrafter"/>
</dbReference>
<dbReference type="PANTHER" id="PTHR30055">
    <property type="entry name" value="HTH-TYPE TRANSCRIPTIONAL REGULATOR RUTR"/>
    <property type="match status" value="1"/>
</dbReference>
<evidence type="ECO:0000313" key="7">
    <source>
        <dbReference type="EMBL" id="QMU98343.1"/>
    </source>
</evidence>
<dbReference type="EMBL" id="CP043732">
    <property type="protein sequence ID" value="QMU98343.1"/>
    <property type="molecule type" value="Genomic_DNA"/>
</dbReference>
<gene>
    <name evidence="7" type="ORF">FVO59_14995</name>
</gene>
<dbReference type="InterPro" id="IPR001647">
    <property type="entry name" value="HTH_TetR"/>
</dbReference>
<feature type="DNA-binding region" description="H-T-H motif" evidence="5">
    <location>
        <begin position="48"/>
        <end position="67"/>
    </location>
</feature>
<dbReference type="Proteomes" id="UP000515708">
    <property type="component" value="Chromosome"/>
</dbReference>
<evidence type="ECO:0000256" key="2">
    <source>
        <dbReference type="ARBA" id="ARBA00023015"/>
    </source>
</evidence>
<dbReference type="InterPro" id="IPR003012">
    <property type="entry name" value="Tet_transcr_reg_TetR"/>
</dbReference>
<feature type="domain" description="HTH tetR-type" evidence="6">
    <location>
        <begin position="25"/>
        <end position="85"/>
    </location>
</feature>
<evidence type="ECO:0000256" key="3">
    <source>
        <dbReference type="ARBA" id="ARBA00023125"/>
    </source>
</evidence>
<proteinExistence type="predicted"/>
<dbReference type="SUPFAM" id="SSF48498">
    <property type="entry name" value="Tetracyclin repressor-like, C-terminal domain"/>
    <property type="match status" value="1"/>
</dbReference>
<dbReference type="InterPro" id="IPR004111">
    <property type="entry name" value="Repressor_TetR_C"/>
</dbReference>
<dbReference type="InterPro" id="IPR050109">
    <property type="entry name" value="HTH-type_TetR-like_transc_reg"/>
</dbReference>
<name>A0A7D8AID4_9MICO</name>
<keyword evidence="3 5" id="KW-0238">DNA-binding</keyword>
<protein>
    <submittedName>
        <fullName evidence="7">TetR/AcrR family transcriptional regulator</fullName>
    </submittedName>
</protein>
<dbReference type="Pfam" id="PF00440">
    <property type="entry name" value="TetR_N"/>
    <property type="match status" value="1"/>
</dbReference>
<dbReference type="InterPro" id="IPR036271">
    <property type="entry name" value="Tet_transcr_reg_TetR-rel_C_sf"/>
</dbReference>
<dbReference type="RefSeq" id="WP_182253361.1">
    <property type="nucleotide sequence ID" value="NZ_CP043732.1"/>
</dbReference>
<dbReference type="PROSITE" id="PS50977">
    <property type="entry name" value="HTH_TETR_2"/>
    <property type="match status" value="1"/>
</dbReference>
<keyword evidence="1" id="KW-0678">Repressor</keyword>
<dbReference type="Gene3D" id="1.10.357.10">
    <property type="entry name" value="Tetracycline Repressor, domain 2"/>
    <property type="match status" value="1"/>
</dbReference>
<dbReference type="GO" id="GO:0046677">
    <property type="term" value="P:response to antibiotic"/>
    <property type="evidence" value="ECO:0007669"/>
    <property type="project" value="InterPro"/>
</dbReference>
<evidence type="ECO:0000256" key="4">
    <source>
        <dbReference type="ARBA" id="ARBA00023163"/>
    </source>
</evidence>
<dbReference type="Gene3D" id="1.10.10.60">
    <property type="entry name" value="Homeodomain-like"/>
    <property type="match status" value="1"/>
</dbReference>
<evidence type="ECO:0000259" key="6">
    <source>
        <dbReference type="PROSITE" id="PS50977"/>
    </source>
</evidence>
<sequence>MPDLIDLLWRDDSAAGPARRGPRRRTTPGEVISSAIALADDGGLPAVTVRALAQRLGLTPMAVYTYVNSREDLLVLMADLAYMRMPAPVSGGDASPWRDRVRCLAHDNRDLLCAQPWLLEVHDPRVVLGPGTIAKYDRELAVFDGLGLDDVQRDAALSFVLDFAMAGALRRLEAQSAEGLDWDAVATPLAGHLGDRHPLAQQVGATAGAEFDGAYDPDAAWRFGLERVLDGLAPILEQGGPSR</sequence>
<accession>A0A7D8AID4</accession>